<keyword evidence="2" id="KW-0479">Metal-binding</keyword>
<dbReference type="PANTHER" id="PTHR46696:SF4">
    <property type="entry name" value="BIOTIN BIOSYNTHESIS CYTOCHROME P450"/>
    <property type="match status" value="1"/>
</dbReference>
<name>A0ABW3DU47_9ACTN</name>
<keyword evidence="2" id="KW-0560">Oxidoreductase</keyword>
<dbReference type="EMBL" id="JBHTHX010000548">
    <property type="protein sequence ID" value="MFD0886223.1"/>
    <property type="molecule type" value="Genomic_DNA"/>
</dbReference>
<dbReference type="PROSITE" id="PS00086">
    <property type="entry name" value="CYTOCHROME_P450"/>
    <property type="match status" value="1"/>
</dbReference>
<evidence type="ECO:0000313" key="3">
    <source>
        <dbReference type="EMBL" id="MFD0886223.1"/>
    </source>
</evidence>
<comment type="caution">
    <text evidence="3">The sequence shown here is derived from an EMBL/GenBank/DDBJ whole genome shotgun (WGS) entry which is preliminary data.</text>
</comment>
<sequence length="85" mass="9630">NRDPRRWDDPGRFSIERAPDGHLAFGGGIHFCVGAPLVRLEAVTFLRLLLERTEGMEPAGERVRVQSPTFRGIARLPLRLTPRRV</sequence>
<reference evidence="4" key="1">
    <citation type="journal article" date="2019" name="Int. J. Syst. Evol. Microbiol.">
        <title>The Global Catalogue of Microorganisms (GCM) 10K type strain sequencing project: providing services to taxonomists for standard genome sequencing and annotation.</title>
        <authorList>
            <consortium name="The Broad Institute Genomics Platform"/>
            <consortium name="The Broad Institute Genome Sequencing Center for Infectious Disease"/>
            <person name="Wu L."/>
            <person name="Ma J."/>
        </authorList>
    </citation>
    <scope>NUCLEOTIDE SEQUENCE [LARGE SCALE GENOMIC DNA]</scope>
    <source>
        <strain evidence="4">CCUG 62974</strain>
    </source>
</reference>
<keyword evidence="2" id="KW-0503">Monooxygenase</keyword>
<dbReference type="Pfam" id="PF00067">
    <property type="entry name" value="p450"/>
    <property type="match status" value="1"/>
</dbReference>
<evidence type="ECO:0000256" key="1">
    <source>
        <dbReference type="ARBA" id="ARBA00010617"/>
    </source>
</evidence>
<organism evidence="3 4">
    <name type="scientific">Streptosporangium algeriense</name>
    <dbReference type="NCBI Taxonomy" id="1682748"/>
    <lineage>
        <taxon>Bacteria</taxon>
        <taxon>Bacillati</taxon>
        <taxon>Actinomycetota</taxon>
        <taxon>Actinomycetes</taxon>
        <taxon>Streptosporangiales</taxon>
        <taxon>Streptosporangiaceae</taxon>
        <taxon>Streptosporangium</taxon>
    </lineage>
</organism>
<keyword evidence="2" id="KW-0408">Iron</keyword>
<dbReference type="InterPro" id="IPR036396">
    <property type="entry name" value="Cyt_P450_sf"/>
</dbReference>
<dbReference type="InterPro" id="IPR002397">
    <property type="entry name" value="Cyt_P450_B"/>
</dbReference>
<evidence type="ECO:0000256" key="2">
    <source>
        <dbReference type="RuleBase" id="RU000461"/>
    </source>
</evidence>
<dbReference type="Gene3D" id="1.10.630.10">
    <property type="entry name" value="Cytochrome P450"/>
    <property type="match status" value="1"/>
</dbReference>
<protein>
    <submittedName>
        <fullName evidence="3">Cytochrome P450</fullName>
    </submittedName>
</protein>
<dbReference type="SUPFAM" id="SSF48264">
    <property type="entry name" value="Cytochrome P450"/>
    <property type="match status" value="1"/>
</dbReference>
<proteinExistence type="inferred from homology"/>
<dbReference type="InterPro" id="IPR001128">
    <property type="entry name" value="Cyt_P450"/>
</dbReference>
<feature type="non-terminal residue" evidence="3">
    <location>
        <position position="1"/>
    </location>
</feature>
<dbReference type="Proteomes" id="UP001597024">
    <property type="component" value="Unassembled WGS sequence"/>
</dbReference>
<keyword evidence="4" id="KW-1185">Reference proteome</keyword>
<dbReference type="PANTHER" id="PTHR46696">
    <property type="entry name" value="P450, PUTATIVE (EUROFUNG)-RELATED"/>
    <property type="match status" value="1"/>
</dbReference>
<dbReference type="PRINTS" id="PR00359">
    <property type="entry name" value="BP450"/>
</dbReference>
<dbReference type="InterPro" id="IPR017972">
    <property type="entry name" value="Cyt_P450_CS"/>
</dbReference>
<keyword evidence="2" id="KW-0349">Heme</keyword>
<accession>A0ABW3DU47</accession>
<gene>
    <name evidence="3" type="ORF">ACFQ08_16885</name>
</gene>
<comment type="similarity">
    <text evidence="1 2">Belongs to the cytochrome P450 family.</text>
</comment>
<evidence type="ECO:0000313" key="4">
    <source>
        <dbReference type="Proteomes" id="UP001597024"/>
    </source>
</evidence>